<evidence type="ECO:0000313" key="2">
    <source>
        <dbReference type="EMBL" id="CAK9101656.1"/>
    </source>
</evidence>
<evidence type="ECO:0000313" key="3">
    <source>
        <dbReference type="Proteomes" id="UP001642464"/>
    </source>
</evidence>
<dbReference type="EMBL" id="CAXAMM010041889">
    <property type="protein sequence ID" value="CAK9101656.1"/>
    <property type="molecule type" value="Genomic_DNA"/>
</dbReference>
<keyword evidence="3" id="KW-1185">Reference proteome</keyword>
<feature type="non-terminal residue" evidence="2">
    <location>
        <position position="523"/>
    </location>
</feature>
<name>A0ABP0RM17_9DINO</name>
<evidence type="ECO:0000256" key="1">
    <source>
        <dbReference type="SAM" id="MobiDB-lite"/>
    </source>
</evidence>
<reference evidence="2 3" key="1">
    <citation type="submission" date="2024-02" db="EMBL/GenBank/DDBJ databases">
        <authorList>
            <person name="Chen Y."/>
            <person name="Shah S."/>
            <person name="Dougan E. K."/>
            <person name="Thang M."/>
            <person name="Chan C."/>
        </authorList>
    </citation>
    <scope>NUCLEOTIDE SEQUENCE [LARGE SCALE GENOMIC DNA]</scope>
</reference>
<feature type="region of interest" description="Disordered" evidence="1">
    <location>
        <begin position="268"/>
        <end position="312"/>
    </location>
</feature>
<gene>
    <name evidence="2" type="ORF">SCF082_LOCUS47523</name>
</gene>
<proteinExistence type="predicted"/>
<evidence type="ECO:0008006" key="4">
    <source>
        <dbReference type="Google" id="ProtNLM"/>
    </source>
</evidence>
<sequence>LMLAAILSSREGAFLIHFGVVCSTWVAISQGSCRRSFWAPLGDTELPTVVNANEMVGKMCCLLLVIQACGGTFTVEQPRSSLLYRHPAFQAVCERMRMWRCLGCDFWMMSYGSPTPKRSSLWSNKYGIGGFVTGKLQRSKMKVVALVNVKITKDGKRQYPIGFGLRFAKLYFELISQEAEVKNARVTPATIQSHHLMENPSVDFEEWLANLEPCTAVAMSAEGTSAETLLAGVSFLDAGGVKLEDLGEVDDKLLAEEAQNQLDELERARMRQQATPQAKVVEHVDGSPQAGHEASPEVASPASPDHTPLAKESQAPEVPLYQEYEPVPESQQDGDGGRQSNVQPYDIYWNEEELFRVEVRDSESIWGAETIPGSFESLHRPTSEQFEVEVTEQIHFGEADAATVDEYMLTEHDENEGSDVHGYLTELIGAMGSPSKVDVEDMPQHTKEATAPQPARVDTCQVAARQPKIPVDLEDKKERARLDATLRRMCTPKADGSVDVPKEIYEKYLDKGRGRDELRELLK</sequence>
<dbReference type="Proteomes" id="UP001642464">
    <property type="component" value="Unassembled WGS sequence"/>
</dbReference>
<comment type="caution">
    <text evidence="2">The sequence shown here is derived from an EMBL/GenBank/DDBJ whole genome shotgun (WGS) entry which is preliminary data.</text>
</comment>
<organism evidence="2 3">
    <name type="scientific">Durusdinium trenchii</name>
    <dbReference type="NCBI Taxonomy" id="1381693"/>
    <lineage>
        <taxon>Eukaryota</taxon>
        <taxon>Sar</taxon>
        <taxon>Alveolata</taxon>
        <taxon>Dinophyceae</taxon>
        <taxon>Suessiales</taxon>
        <taxon>Symbiodiniaceae</taxon>
        <taxon>Durusdinium</taxon>
    </lineage>
</organism>
<feature type="non-terminal residue" evidence="2">
    <location>
        <position position="1"/>
    </location>
</feature>
<protein>
    <recommendedName>
        <fullName evidence="4">FACT complex subunit</fullName>
    </recommendedName>
</protein>
<accession>A0ABP0RM17</accession>